<proteinExistence type="predicted"/>
<accession>A0A2W2ACN6</accession>
<keyword evidence="7 9" id="KW-0408">Iron</keyword>
<dbReference type="OrthoDB" id="9805202at2"/>
<keyword evidence="4" id="KW-0732">Signal</keyword>
<dbReference type="GO" id="GO:0042597">
    <property type="term" value="C:periplasmic space"/>
    <property type="evidence" value="ECO:0007669"/>
    <property type="project" value="UniProtKB-SubCell"/>
</dbReference>
<dbReference type="InterPro" id="IPR026259">
    <property type="entry name" value="MauG/Cytc_peroxidase"/>
</dbReference>
<dbReference type="GO" id="GO:0020037">
    <property type="term" value="F:heme binding"/>
    <property type="evidence" value="ECO:0007669"/>
    <property type="project" value="InterPro"/>
</dbReference>
<dbReference type="InterPro" id="IPR051395">
    <property type="entry name" value="Cytochrome_c_Peroxidase/MauG"/>
</dbReference>
<comment type="subcellular location">
    <subcellularLocation>
        <location evidence="1">Periplasm</location>
    </subcellularLocation>
</comment>
<dbReference type="PROSITE" id="PS51007">
    <property type="entry name" value="CYTC"/>
    <property type="match status" value="1"/>
</dbReference>
<dbReference type="GO" id="GO:0009055">
    <property type="term" value="F:electron transfer activity"/>
    <property type="evidence" value="ECO:0007669"/>
    <property type="project" value="InterPro"/>
</dbReference>
<reference evidence="11 12" key="1">
    <citation type="submission" date="2018-06" db="EMBL/GenBank/DDBJ databases">
        <title>Mucibacter soli gen. nov., sp. nov., a new member of the family Chitinophagaceae producing mucin.</title>
        <authorList>
            <person name="Kim M.-K."/>
            <person name="Park S."/>
            <person name="Kim T.-S."/>
            <person name="Joung Y."/>
            <person name="Han J.-H."/>
            <person name="Kim S.B."/>
        </authorList>
    </citation>
    <scope>NUCLEOTIDE SEQUENCE [LARGE SCALE GENOMIC DNA]</scope>
    <source>
        <strain evidence="11 12">R1-15</strain>
    </source>
</reference>
<name>A0A2W2ACN6_9BACT</name>
<keyword evidence="12" id="KW-1185">Reference proteome</keyword>
<feature type="binding site" description="covalent" evidence="8">
    <location>
        <position position="211"/>
    </location>
    <ligand>
        <name>heme c</name>
        <dbReference type="ChEBI" id="CHEBI:61717"/>
        <label>2</label>
    </ligand>
</feature>
<dbReference type="AlphaFoldDB" id="A0A2W2ACN6"/>
<evidence type="ECO:0000256" key="8">
    <source>
        <dbReference type="PIRSR" id="PIRSR000294-1"/>
    </source>
</evidence>
<dbReference type="PANTHER" id="PTHR30600">
    <property type="entry name" value="CYTOCHROME C PEROXIDASE-RELATED"/>
    <property type="match status" value="1"/>
</dbReference>
<keyword evidence="3 9" id="KW-0479">Metal-binding</keyword>
<comment type="caution">
    <text evidence="11">The sequence shown here is derived from an EMBL/GenBank/DDBJ whole genome shotgun (WGS) entry which is preliminary data.</text>
</comment>
<protein>
    <submittedName>
        <fullName evidence="11">Cytochrome-c peroxidase</fullName>
    </submittedName>
</protein>
<keyword evidence="5" id="KW-0574">Periplasm</keyword>
<evidence type="ECO:0000256" key="7">
    <source>
        <dbReference type="ARBA" id="ARBA00023004"/>
    </source>
</evidence>
<dbReference type="SUPFAM" id="SSF46626">
    <property type="entry name" value="Cytochrome c"/>
    <property type="match status" value="2"/>
</dbReference>
<dbReference type="PIRSF" id="PIRSF000294">
    <property type="entry name" value="Cytochrome-c_peroxidase"/>
    <property type="match status" value="1"/>
</dbReference>
<evidence type="ECO:0000256" key="4">
    <source>
        <dbReference type="ARBA" id="ARBA00022729"/>
    </source>
</evidence>
<comment type="PTM">
    <text evidence="8">Binds 2 heme groups per subunit.</text>
</comment>
<dbReference type="PANTHER" id="PTHR30600:SF10">
    <property type="entry name" value="BLL6722 PROTEIN"/>
    <property type="match status" value="1"/>
</dbReference>
<feature type="binding site" description="axial binding residue" evidence="9">
    <location>
        <position position="68"/>
    </location>
    <ligand>
        <name>heme c</name>
        <dbReference type="ChEBI" id="CHEBI:61717"/>
        <label>1</label>
    </ligand>
    <ligandPart>
        <name>Fe</name>
        <dbReference type="ChEBI" id="CHEBI:18248"/>
    </ligandPart>
</feature>
<dbReference type="Proteomes" id="UP000248745">
    <property type="component" value="Unassembled WGS sequence"/>
</dbReference>
<dbReference type="InterPro" id="IPR036909">
    <property type="entry name" value="Cyt_c-like_dom_sf"/>
</dbReference>
<feature type="binding site" description="covalent" evidence="8">
    <location>
        <position position="67"/>
    </location>
    <ligand>
        <name>heme c</name>
        <dbReference type="ChEBI" id="CHEBI:61717"/>
        <label>1</label>
    </ligand>
</feature>
<organism evidence="11 12">
    <name type="scientific">Taibaiella soli</name>
    <dbReference type="NCBI Taxonomy" id="1649169"/>
    <lineage>
        <taxon>Bacteria</taxon>
        <taxon>Pseudomonadati</taxon>
        <taxon>Bacteroidota</taxon>
        <taxon>Chitinophagia</taxon>
        <taxon>Chitinophagales</taxon>
        <taxon>Chitinophagaceae</taxon>
        <taxon>Taibaiella</taxon>
    </lineage>
</organism>
<evidence type="ECO:0000256" key="5">
    <source>
        <dbReference type="ARBA" id="ARBA00022764"/>
    </source>
</evidence>
<keyword evidence="11" id="KW-0575">Peroxidase</keyword>
<dbReference type="Gene3D" id="1.10.760.10">
    <property type="entry name" value="Cytochrome c-like domain"/>
    <property type="match status" value="2"/>
</dbReference>
<evidence type="ECO:0000256" key="2">
    <source>
        <dbReference type="ARBA" id="ARBA00022617"/>
    </source>
</evidence>
<sequence length="329" mass="37066">MGMPKHPVFYHIFAPVRQFSVILSLIVLVCIGMAFNKAPKIHAADLGKMLFFDPILSRDSSISCGSCHRPEFAFADTVPFSKGVHGHLGKRNAPSVMNMSDRSSFFWDGRAATLAEQALFPIADTNEMNLPVITAVKRLNQSKKYRNLFYSIFKQLPNKHNLGLALAAFEKTLETSNTPNDRWIADLPNGMTEQQVRGRDIFRVKGKCFECHFSPDFTGDEFRSIGLFNGKQWNDSGRYMITHNVADISKFKVLGLRNVAMTAPYMHDGSFKTLREVIDYYNDPQAFIGDGLNRDSVLSKPLGLTEQEKQDLEAFLHALTDDRFAGSIR</sequence>
<dbReference type="InterPro" id="IPR004852">
    <property type="entry name" value="Di-haem_cyt_c_peroxidsae"/>
</dbReference>
<dbReference type="Pfam" id="PF03150">
    <property type="entry name" value="CCP_MauG"/>
    <property type="match status" value="1"/>
</dbReference>
<keyword evidence="6" id="KW-0560">Oxidoreductase</keyword>
<gene>
    <name evidence="11" type="ORF">DN068_19010</name>
</gene>
<evidence type="ECO:0000256" key="9">
    <source>
        <dbReference type="PIRSR" id="PIRSR000294-2"/>
    </source>
</evidence>
<dbReference type="EMBL" id="QKTW01000025">
    <property type="protein sequence ID" value="PZF71382.1"/>
    <property type="molecule type" value="Genomic_DNA"/>
</dbReference>
<dbReference type="InterPro" id="IPR009056">
    <property type="entry name" value="Cyt_c-like_dom"/>
</dbReference>
<evidence type="ECO:0000313" key="11">
    <source>
        <dbReference type="EMBL" id="PZF71382.1"/>
    </source>
</evidence>
<keyword evidence="2 8" id="KW-0349">Heme</keyword>
<dbReference type="GO" id="GO:0004130">
    <property type="term" value="F:cytochrome-c peroxidase activity"/>
    <property type="evidence" value="ECO:0007669"/>
    <property type="project" value="TreeGrafter"/>
</dbReference>
<feature type="binding site" description="covalent" evidence="8">
    <location>
        <position position="208"/>
    </location>
    <ligand>
        <name>heme c</name>
        <dbReference type="ChEBI" id="CHEBI:61717"/>
        <label>2</label>
    </ligand>
</feature>
<comment type="cofactor">
    <cofactor evidence="8">
        <name>heme</name>
        <dbReference type="ChEBI" id="CHEBI:30413"/>
    </cofactor>
    <text evidence="8">Binds 2 heme groups.</text>
</comment>
<evidence type="ECO:0000256" key="1">
    <source>
        <dbReference type="ARBA" id="ARBA00004418"/>
    </source>
</evidence>
<feature type="domain" description="Cytochrome c" evidence="10">
    <location>
        <begin position="193"/>
        <end position="320"/>
    </location>
</feature>
<feature type="binding site" description="covalent" evidence="8">
    <location>
        <position position="64"/>
    </location>
    <ligand>
        <name>heme c</name>
        <dbReference type="ChEBI" id="CHEBI:61717"/>
        <label>1</label>
    </ligand>
</feature>
<evidence type="ECO:0000256" key="3">
    <source>
        <dbReference type="ARBA" id="ARBA00022723"/>
    </source>
</evidence>
<evidence type="ECO:0000259" key="10">
    <source>
        <dbReference type="PROSITE" id="PS51007"/>
    </source>
</evidence>
<feature type="binding site" description="axial binding residue" evidence="9">
    <location>
        <position position="212"/>
    </location>
    <ligand>
        <name>heme c</name>
        <dbReference type="ChEBI" id="CHEBI:61717"/>
        <label>2</label>
    </ligand>
    <ligandPart>
        <name>Fe</name>
        <dbReference type="ChEBI" id="CHEBI:18248"/>
    </ligandPart>
</feature>
<dbReference type="GO" id="GO:0046872">
    <property type="term" value="F:metal ion binding"/>
    <property type="evidence" value="ECO:0007669"/>
    <property type="project" value="UniProtKB-KW"/>
</dbReference>
<evidence type="ECO:0000256" key="6">
    <source>
        <dbReference type="ARBA" id="ARBA00023002"/>
    </source>
</evidence>
<evidence type="ECO:0000313" key="12">
    <source>
        <dbReference type="Proteomes" id="UP000248745"/>
    </source>
</evidence>